<dbReference type="EMBL" id="CP036274">
    <property type="protein sequence ID" value="QDU28733.1"/>
    <property type="molecule type" value="Genomic_DNA"/>
</dbReference>
<gene>
    <name evidence="4" type="primary">ppx</name>
    <name evidence="4" type="ORF">ETAA8_38380</name>
</gene>
<proteinExistence type="predicted"/>
<dbReference type="EC" id="3.6.1.11" evidence="4"/>
<dbReference type="Gene3D" id="3.30.420.150">
    <property type="entry name" value="Exopolyphosphatase. Domain 2"/>
    <property type="match status" value="1"/>
</dbReference>
<evidence type="ECO:0000313" key="4">
    <source>
        <dbReference type="EMBL" id="QDU28733.1"/>
    </source>
</evidence>
<dbReference type="SUPFAM" id="SSF109604">
    <property type="entry name" value="HD-domain/PDEase-like"/>
    <property type="match status" value="1"/>
</dbReference>
<dbReference type="Gene3D" id="3.30.420.40">
    <property type="match status" value="1"/>
</dbReference>
<keyword evidence="1 4" id="KW-0378">Hydrolase</keyword>
<dbReference type="SUPFAM" id="SSF53067">
    <property type="entry name" value="Actin-like ATPase domain"/>
    <property type="match status" value="2"/>
</dbReference>
<dbReference type="AlphaFoldDB" id="A0A517YES5"/>
<evidence type="ECO:0000259" key="3">
    <source>
        <dbReference type="Pfam" id="PF21447"/>
    </source>
</evidence>
<dbReference type="InterPro" id="IPR043129">
    <property type="entry name" value="ATPase_NBD"/>
</dbReference>
<dbReference type="PIRSF" id="PIRSF001267">
    <property type="entry name" value="Pyrophosphatase_GppA_Ppx"/>
    <property type="match status" value="1"/>
</dbReference>
<dbReference type="Proteomes" id="UP000315017">
    <property type="component" value="Chromosome"/>
</dbReference>
<dbReference type="OrthoDB" id="9807195at2"/>
<feature type="domain" description="Ppx/GppA phosphatase N-terminal" evidence="2">
    <location>
        <begin position="36"/>
        <end position="325"/>
    </location>
</feature>
<dbReference type="KEGG" id="aagg:ETAA8_38380"/>
<dbReference type="Gene3D" id="1.10.3210.10">
    <property type="entry name" value="Hypothetical protein af1432"/>
    <property type="match status" value="1"/>
</dbReference>
<dbReference type="InterPro" id="IPR048950">
    <property type="entry name" value="Ppx_GppA_C"/>
</dbReference>
<reference evidence="4 5" key="1">
    <citation type="submission" date="2019-02" db="EMBL/GenBank/DDBJ databases">
        <title>Deep-cultivation of Planctomycetes and their phenomic and genomic characterization uncovers novel biology.</title>
        <authorList>
            <person name="Wiegand S."/>
            <person name="Jogler M."/>
            <person name="Boedeker C."/>
            <person name="Pinto D."/>
            <person name="Vollmers J."/>
            <person name="Rivas-Marin E."/>
            <person name="Kohn T."/>
            <person name="Peeters S.H."/>
            <person name="Heuer A."/>
            <person name="Rast P."/>
            <person name="Oberbeckmann S."/>
            <person name="Bunk B."/>
            <person name="Jeske O."/>
            <person name="Meyerdierks A."/>
            <person name="Storesund J.E."/>
            <person name="Kallscheuer N."/>
            <person name="Luecker S."/>
            <person name="Lage O.M."/>
            <person name="Pohl T."/>
            <person name="Merkel B.J."/>
            <person name="Hornburger P."/>
            <person name="Mueller R.-W."/>
            <person name="Bruemmer F."/>
            <person name="Labrenz M."/>
            <person name="Spormann A.M."/>
            <person name="Op den Camp H."/>
            <person name="Overmann J."/>
            <person name="Amann R."/>
            <person name="Jetten M.S.M."/>
            <person name="Mascher T."/>
            <person name="Medema M.H."/>
            <person name="Devos D.P."/>
            <person name="Kaster A.-K."/>
            <person name="Ovreas L."/>
            <person name="Rohde M."/>
            <person name="Galperin M.Y."/>
            <person name="Jogler C."/>
        </authorList>
    </citation>
    <scope>NUCLEOTIDE SEQUENCE [LARGE SCALE GENOMIC DNA]</scope>
    <source>
        <strain evidence="4 5">ETA_A8</strain>
    </source>
</reference>
<dbReference type="PANTHER" id="PTHR30005">
    <property type="entry name" value="EXOPOLYPHOSPHATASE"/>
    <property type="match status" value="1"/>
</dbReference>
<organism evidence="4 5">
    <name type="scientific">Anatilimnocola aggregata</name>
    <dbReference type="NCBI Taxonomy" id="2528021"/>
    <lineage>
        <taxon>Bacteria</taxon>
        <taxon>Pseudomonadati</taxon>
        <taxon>Planctomycetota</taxon>
        <taxon>Planctomycetia</taxon>
        <taxon>Pirellulales</taxon>
        <taxon>Pirellulaceae</taxon>
        <taxon>Anatilimnocola</taxon>
    </lineage>
</organism>
<evidence type="ECO:0000259" key="2">
    <source>
        <dbReference type="Pfam" id="PF02541"/>
    </source>
</evidence>
<keyword evidence="5" id="KW-1185">Reference proteome</keyword>
<dbReference type="CDD" id="cd24006">
    <property type="entry name" value="ASKHA_NBD_PPX_GppA"/>
    <property type="match status" value="1"/>
</dbReference>
<feature type="domain" description="Ppx/GppA phosphatase C-terminal" evidence="3">
    <location>
        <begin position="340"/>
        <end position="488"/>
    </location>
</feature>
<dbReference type="InterPro" id="IPR030673">
    <property type="entry name" value="PyroPPase_GppA_Ppx"/>
</dbReference>
<protein>
    <submittedName>
        <fullName evidence="4">Exopolyphosphatase</fullName>
        <ecNumber evidence="4">3.6.1.11</ecNumber>
    </submittedName>
</protein>
<dbReference type="RefSeq" id="WP_145091505.1">
    <property type="nucleotide sequence ID" value="NZ_CP036274.1"/>
</dbReference>
<dbReference type="GO" id="GO:0004309">
    <property type="term" value="F:exopolyphosphatase activity"/>
    <property type="evidence" value="ECO:0007669"/>
    <property type="project" value="UniProtKB-EC"/>
</dbReference>
<dbReference type="Pfam" id="PF02541">
    <property type="entry name" value="Ppx-GppA"/>
    <property type="match status" value="1"/>
</dbReference>
<dbReference type="Pfam" id="PF21447">
    <property type="entry name" value="Ppx-GppA_III"/>
    <property type="match status" value="1"/>
</dbReference>
<evidence type="ECO:0000256" key="1">
    <source>
        <dbReference type="ARBA" id="ARBA00022801"/>
    </source>
</evidence>
<dbReference type="InterPro" id="IPR050273">
    <property type="entry name" value="GppA/Ppx_hydrolase"/>
</dbReference>
<evidence type="ECO:0000313" key="5">
    <source>
        <dbReference type="Proteomes" id="UP000315017"/>
    </source>
</evidence>
<dbReference type="PANTHER" id="PTHR30005:SF0">
    <property type="entry name" value="RETROGRADE REGULATION PROTEIN 2"/>
    <property type="match status" value="1"/>
</dbReference>
<name>A0A517YES5_9BACT</name>
<dbReference type="InterPro" id="IPR003695">
    <property type="entry name" value="Ppx_GppA_N"/>
</dbReference>
<sequence length="528" mass="58651">MTSPISETPVPAPAARGVKPVAVIDIGTAAIRMAIAEITAAGEVRNLESLSQAVSLGRDTFTRGAIAKSTIEDCVRVLRSYRRILREYQIESAEQIRCVATSAVREASNRLAFLDRVYIATGLQIDSLDESEVNRVAYLGIQPLIARDEQLSKSQVVVVEIGGGSTELLLLKGSDVVYAHTYRLGSLRLRETLEAFRAPTQKLRNIMENHIQRTVEEITETVAIEGAVKLVAMGGDVRFAARTLQPGWDGKHLARLKLSALEDLTNKLLGQSEDSLVRKYHLTYPEAETIGPALLAYVMLARQLQLKELLITNLTLRDGLLLEMAAGAGWSKEFSKQIVRSAMDLGQRYDYDDVHAGHVAALCSTLFHELREEHQLSPRAEVILCVAALLHEIGLFISNRSYHKHSMYLIRNSELFGLGRKEQLLASLVARYHRRASPQPTHEGYATLDRDERVVVAKLSAILRVAIALDESRSQRIHQITCSREDGRLVISIPLVEDLSLEQLALKQNGSLFEEVFGLPVLLRMARK</sequence>
<accession>A0A517YES5</accession>